<name>A0A367L1V9_9HYPO</name>
<comment type="caution">
    <text evidence="2">The sequence shown here is derived from an EMBL/GenBank/DDBJ whole genome shotgun (WGS) entry which is preliminary data.</text>
</comment>
<keyword evidence="3" id="KW-1185">Reference proteome</keyword>
<proteinExistence type="predicted"/>
<gene>
    <name evidence="2" type="ORF">L249_8822</name>
</gene>
<dbReference type="Proteomes" id="UP000253664">
    <property type="component" value="Unassembled WGS sequence"/>
</dbReference>
<dbReference type="AlphaFoldDB" id="A0A367L1V9"/>
<keyword evidence="1" id="KW-0732">Signal</keyword>
<dbReference type="OrthoDB" id="4790198at2759"/>
<reference evidence="2 3" key="1">
    <citation type="journal article" date="2015" name="BMC Genomics">
        <title>Insights from the genome of Ophiocordyceps polyrhachis-furcata to pathogenicity and host specificity in insect fungi.</title>
        <authorList>
            <person name="Wichadakul D."/>
            <person name="Kobmoo N."/>
            <person name="Ingsriswang S."/>
            <person name="Tangphatsornruang S."/>
            <person name="Chantasingh D."/>
            <person name="Luangsa-ard J.J."/>
            <person name="Eurwilaichitr L."/>
        </authorList>
    </citation>
    <scope>NUCLEOTIDE SEQUENCE [LARGE SCALE GENOMIC DNA]</scope>
    <source>
        <strain evidence="2 3">BCC 54312</strain>
    </source>
</reference>
<dbReference type="STRING" id="1330021.A0A367L1V9"/>
<evidence type="ECO:0000256" key="1">
    <source>
        <dbReference type="SAM" id="SignalP"/>
    </source>
</evidence>
<dbReference type="EMBL" id="LKCN02000019">
    <property type="protein sequence ID" value="RCI08398.1"/>
    <property type="molecule type" value="Genomic_DNA"/>
</dbReference>
<evidence type="ECO:0000313" key="3">
    <source>
        <dbReference type="Proteomes" id="UP000253664"/>
    </source>
</evidence>
<feature type="signal peptide" evidence="1">
    <location>
        <begin position="1"/>
        <end position="16"/>
    </location>
</feature>
<sequence length="189" mass="21084">MRFLTAIACLGAFATALPESSSLDLSIESLANAHRMGVDVWGPIPDDAVKVKDGHYTAEPGTKAWTWIRAQIDLKPGQGPQRRQIYANMGIGMFIGDQCTGQAAWYENVFYDYSYTSQVNMFSVGIRYRTLRDNERLDFSRWDGRNLCGTYLYTVPTSTPVGCFNSEMINCFRVSLNPVTPGPPPPPKK</sequence>
<accession>A0A367L1V9</accession>
<organism evidence="2 3">
    <name type="scientific">Ophiocordyceps polyrhachis-furcata BCC 54312</name>
    <dbReference type="NCBI Taxonomy" id="1330021"/>
    <lineage>
        <taxon>Eukaryota</taxon>
        <taxon>Fungi</taxon>
        <taxon>Dikarya</taxon>
        <taxon>Ascomycota</taxon>
        <taxon>Pezizomycotina</taxon>
        <taxon>Sordariomycetes</taxon>
        <taxon>Hypocreomycetidae</taxon>
        <taxon>Hypocreales</taxon>
        <taxon>Ophiocordycipitaceae</taxon>
        <taxon>Ophiocordyceps</taxon>
    </lineage>
</organism>
<feature type="chain" id="PRO_5017000137" evidence="1">
    <location>
        <begin position="17"/>
        <end position="189"/>
    </location>
</feature>
<evidence type="ECO:0000313" key="2">
    <source>
        <dbReference type="EMBL" id="RCI08398.1"/>
    </source>
</evidence>
<protein>
    <submittedName>
        <fullName evidence="2">Uncharacterized protein</fullName>
    </submittedName>
</protein>